<organism evidence="1 2">
    <name type="scientific">Steinernema glaseri</name>
    <dbReference type="NCBI Taxonomy" id="37863"/>
    <lineage>
        <taxon>Eukaryota</taxon>
        <taxon>Metazoa</taxon>
        <taxon>Ecdysozoa</taxon>
        <taxon>Nematoda</taxon>
        <taxon>Chromadorea</taxon>
        <taxon>Rhabditida</taxon>
        <taxon>Tylenchina</taxon>
        <taxon>Panagrolaimomorpha</taxon>
        <taxon>Strongyloidoidea</taxon>
        <taxon>Steinernematidae</taxon>
        <taxon>Steinernema</taxon>
    </lineage>
</organism>
<keyword evidence="1" id="KW-1185">Reference proteome</keyword>
<dbReference type="AlphaFoldDB" id="A0A1I7Y1R4"/>
<dbReference type="Proteomes" id="UP000095287">
    <property type="component" value="Unplaced"/>
</dbReference>
<dbReference type="WBParaSite" id="L893_g11562.t1">
    <property type="protein sequence ID" value="L893_g11562.t1"/>
    <property type="gene ID" value="L893_g11562"/>
</dbReference>
<sequence>MLLRERAPKITSGPVTHPSLDYTSTEQTTISDHLNAAFSTPSCICPTAPNPKEAAVVFCDAEVTQIVYNVLQRARDDLGFFPASRSKRFSATTFNDLEWFFIGRTSRFCTTNISELPDFRDAVNLLSQQIPQYGKLFQCDPSTPPCSCGKACGTILGSDLLS</sequence>
<reference evidence="2" key="1">
    <citation type="submission" date="2016-11" db="UniProtKB">
        <authorList>
            <consortium name="WormBaseParasite"/>
        </authorList>
    </citation>
    <scope>IDENTIFICATION</scope>
</reference>
<accession>A0A1I7Y1R4</accession>
<protein>
    <submittedName>
        <fullName evidence="2">CX domain-containing protein</fullName>
    </submittedName>
</protein>
<name>A0A1I7Y1R4_9BILA</name>
<evidence type="ECO:0000313" key="2">
    <source>
        <dbReference type="WBParaSite" id="L893_g11562.t1"/>
    </source>
</evidence>
<evidence type="ECO:0000313" key="1">
    <source>
        <dbReference type="Proteomes" id="UP000095287"/>
    </source>
</evidence>
<proteinExistence type="predicted"/>